<dbReference type="SUPFAM" id="SSF53474">
    <property type="entry name" value="alpha/beta-Hydrolases"/>
    <property type="match status" value="1"/>
</dbReference>
<evidence type="ECO:0000313" key="5">
    <source>
        <dbReference type="Ensembl" id="ENSSHAP00000001856.2"/>
    </source>
</evidence>
<feature type="active site" description="Nucleophile" evidence="3">
    <location>
        <position position="161"/>
    </location>
</feature>
<organism evidence="5 6">
    <name type="scientific">Sarcophilus harrisii</name>
    <name type="common">Tasmanian devil</name>
    <name type="synonym">Sarcophilus laniarius</name>
    <dbReference type="NCBI Taxonomy" id="9305"/>
    <lineage>
        <taxon>Eukaryota</taxon>
        <taxon>Metazoa</taxon>
        <taxon>Chordata</taxon>
        <taxon>Craniata</taxon>
        <taxon>Vertebrata</taxon>
        <taxon>Euteleostomi</taxon>
        <taxon>Mammalia</taxon>
        <taxon>Metatheria</taxon>
        <taxon>Dasyuromorphia</taxon>
        <taxon>Dasyuridae</taxon>
        <taxon>Sarcophilus</taxon>
    </lineage>
</organism>
<keyword evidence="2" id="KW-0378">Hydrolase</keyword>
<dbReference type="eggNOG" id="KOG2624">
    <property type="taxonomic scope" value="Eukaryota"/>
</dbReference>
<evidence type="ECO:0000256" key="2">
    <source>
        <dbReference type="PIRNR" id="PIRNR000862"/>
    </source>
</evidence>
<dbReference type="PIRSF" id="PIRSF000862">
    <property type="entry name" value="Steryl_ester_lip"/>
    <property type="match status" value="1"/>
</dbReference>
<accession>G3VFA2</accession>
<feature type="active site" description="Charge relay system" evidence="3">
    <location>
        <position position="364"/>
    </location>
</feature>
<dbReference type="Proteomes" id="UP000007648">
    <property type="component" value="Unassembled WGS sequence"/>
</dbReference>
<keyword evidence="2" id="KW-0443">Lipid metabolism</keyword>
<dbReference type="Gene3D" id="3.40.50.1820">
    <property type="entry name" value="alpha/beta hydrolase"/>
    <property type="match status" value="1"/>
</dbReference>
<reference evidence="5 6" key="1">
    <citation type="journal article" date="2011" name="Proc. Natl. Acad. Sci. U.S.A.">
        <title>Genetic diversity and population structure of the endangered marsupial Sarcophilus harrisii (Tasmanian devil).</title>
        <authorList>
            <person name="Miller W."/>
            <person name="Hayes V.M."/>
            <person name="Ratan A."/>
            <person name="Petersen D.C."/>
            <person name="Wittekindt N.E."/>
            <person name="Miller J."/>
            <person name="Walenz B."/>
            <person name="Knight J."/>
            <person name="Qi J."/>
            <person name="Zhao F."/>
            <person name="Wang Q."/>
            <person name="Bedoya-Reina O.C."/>
            <person name="Katiyar N."/>
            <person name="Tomsho L.P."/>
            <person name="Kasson L.M."/>
            <person name="Hardie R.A."/>
            <person name="Woodbridge P."/>
            <person name="Tindall E.A."/>
            <person name="Bertelsen M.F."/>
            <person name="Dixon D."/>
            <person name="Pyecroft S."/>
            <person name="Helgen K.M."/>
            <person name="Lesk A.M."/>
            <person name="Pringle T.H."/>
            <person name="Patterson N."/>
            <person name="Zhang Y."/>
            <person name="Kreiss A."/>
            <person name="Woods G.M."/>
            <person name="Jones M.E."/>
            <person name="Schuster S.C."/>
        </authorList>
    </citation>
    <scope>NUCLEOTIDE SEQUENCE [LARGE SCALE GENOMIC DNA]</scope>
</reference>
<sequence>MSQALGTECIFYTHRLANPEVQMNVGQIIRHWGYPVEGYEVETKDSYILTLIRIPYGRMGNNMTAQRPVVFLQHGLLATSIIWVSNLPNNSLGFILADAGFDVWMGNSRGSTYSRKHAFLPIDSKEYWAFSFDEMARYDLPASIDYIVKKTGQKIYYVGHSQGTLTGFLAFSTLPKIVQKVKTFFALAPVFYIRHIKSIPLLQIFSLRQPLFKILMGEKDFLPETALNRILATTVCDNEITSLLCGKIIFSLTGFDTKNLNMSRIDVYVAHFPGGTSAQNILHYLQAFYESRQILQAFDWGSEKENFAHYNQTIPPKYNVSKMKVPTALWSGGKDLLADPEDVSDLIPQIRSKIYHKTLPDYNHLDFIFGIDAPQEIYYEIIKMIKNTL</sequence>
<dbReference type="InParanoid" id="G3VFA2"/>
<dbReference type="Pfam" id="PF04083">
    <property type="entry name" value="Abhydro_lipase"/>
    <property type="match status" value="1"/>
</dbReference>
<feature type="domain" description="Partial AB-hydrolase lipase" evidence="4">
    <location>
        <begin position="26"/>
        <end position="87"/>
    </location>
</feature>
<dbReference type="GeneTree" id="ENSGT00940000154696"/>
<dbReference type="HOGENOM" id="CLU_010974_0_0_1"/>
<dbReference type="FunFam" id="3.40.50.1820:FF:000012">
    <property type="entry name" value="Lipase"/>
    <property type="match status" value="1"/>
</dbReference>
<dbReference type="GO" id="GO:0016788">
    <property type="term" value="F:hydrolase activity, acting on ester bonds"/>
    <property type="evidence" value="ECO:0007669"/>
    <property type="project" value="InterPro"/>
</dbReference>
<protein>
    <recommendedName>
        <fullName evidence="2">Lipase</fullName>
    </recommendedName>
</protein>
<dbReference type="AlphaFoldDB" id="G3VFA2"/>
<keyword evidence="6" id="KW-1185">Reference proteome</keyword>
<evidence type="ECO:0000259" key="4">
    <source>
        <dbReference type="Pfam" id="PF04083"/>
    </source>
</evidence>
<dbReference type="InterPro" id="IPR025483">
    <property type="entry name" value="Lipase_euk"/>
</dbReference>
<proteinExistence type="inferred from homology"/>
<name>G3VFA2_SARHA</name>
<dbReference type="STRING" id="9305.ENSSHAP00000001856"/>
<dbReference type="InterPro" id="IPR029058">
    <property type="entry name" value="AB_hydrolase_fold"/>
</dbReference>
<dbReference type="Ensembl" id="ENSSHAT00000001877.2">
    <property type="protein sequence ID" value="ENSSHAP00000001856.2"/>
    <property type="gene ID" value="ENSSHAG00000001654.2"/>
</dbReference>
<evidence type="ECO:0000256" key="3">
    <source>
        <dbReference type="PIRSR" id="PIRSR000862-1"/>
    </source>
</evidence>
<keyword evidence="2" id="KW-0442">Lipid degradation</keyword>
<reference evidence="5" key="2">
    <citation type="submission" date="2025-08" db="UniProtKB">
        <authorList>
            <consortium name="Ensembl"/>
        </authorList>
    </citation>
    <scope>IDENTIFICATION</scope>
</reference>
<comment type="similarity">
    <text evidence="1 2">Belongs to the AB hydrolase superfamily. Lipase family.</text>
</comment>
<reference evidence="5" key="3">
    <citation type="submission" date="2025-09" db="UniProtKB">
        <authorList>
            <consortium name="Ensembl"/>
        </authorList>
    </citation>
    <scope>IDENTIFICATION</scope>
</reference>
<feature type="active site" description="Charge relay system" evidence="3">
    <location>
        <position position="335"/>
    </location>
</feature>
<dbReference type="InterPro" id="IPR006693">
    <property type="entry name" value="AB_hydrolase_lipase"/>
</dbReference>
<evidence type="ECO:0000313" key="6">
    <source>
        <dbReference type="Proteomes" id="UP000007648"/>
    </source>
</evidence>
<dbReference type="PANTHER" id="PTHR11005">
    <property type="entry name" value="LYSOSOMAL ACID LIPASE-RELATED"/>
    <property type="match status" value="1"/>
</dbReference>
<gene>
    <name evidence="5" type="primary">LOC100925402</name>
</gene>
<evidence type="ECO:0000256" key="1">
    <source>
        <dbReference type="ARBA" id="ARBA00010701"/>
    </source>
</evidence>
<dbReference type="GO" id="GO:0016042">
    <property type="term" value="P:lipid catabolic process"/>
    <property type="evidence" value="ECO:0007669"/>
    <property type="project" value="UniProtKB-KW"/>
</dbReference>